<dbReference type="Proteomes" id="UP000054477">
    <property type="component" value="Unassembled WGS sequence"/>
</dbReference>
<reference evidence="2 3" key="1">
    <citation type="submission" date="2014-04" db="EMBL/GenBank/DDBJ databases">
        <authorList>
            <consortium name="DOE Joint Genome Institute"/>
            <person name="Kuo A."/>
            <person name="Kohler A."/>
            <person name="Nagy L.G."/>
            <person name="Floudas D."/>
            <person name="Copeland A."/>
            <person name="Barry K.W."/>
            <person name="Cichocki N."/>
            <person name="Veneault-Fourrey C."/>
            <person name="LaButti K."/>
            <person name="Lindquist E.A."/>
            <person name="Lipzen A."/>
            <person name="Lundell T."/>
            <person name="Morin E."/>
            <person name="Murat C."/>
            <person name="Sun H."/>
            <person name="Tunlid A."/>
            <person name="Henrissat B."/>
            <person name="Grigoriev I.V."/>
            <person name="Hibbett D.S."/>
            <person name="Martin F."/>
            <person name="Nordberg H.P."/>
            <person name="Cantor M.N."/>
            <person name="Hua S.X."/>
        </authorList>
    </citation>
    <scope>NUCLEOTIDE SEQUENCE [LARGE SCALE GENOMIC DNA]</scope>
    <source>
        <strain evidence="2 3">LaAM-08-1</strain>
    </source>
</reference>
<protein>
    <submittedName>
        <fullName evidence="2">Uncharacterized protein</fullName>
    </submittedName>
</protein>
<reference evidence="3" key="2">
    <citation type="submission" date="2015-01" db="EMBL/GenBank/DDBJ databases">
        <title>Evolutionary Origins and Diversification of the Mycorrhizal Mutualists.</title>
        <authorList>
            <consortium name="DOE Joint Genome Institute"/>
            <consortium name="Mycorrhizal Genomics Consortium"/>
            <person name="Kohler A."/>
            <person name="Kuo A."/>
            <person name="Nagy L.G."/>
            <person name="Floudas D."/>
            <person name="Copeland A."/>
            <person name="Barry K.W."/>
            <person name="Cichocki N."/>
            <person name="Veneault-Fourrey C."/>
            <person name="LaButti K."/>
            <person name="Lindquist E.A."/>
            <person name="Lipzen A."/>
            <person name="Lundell T."/>
            <person name="Morin E."/>
            <person name="Murat C."/>
            <person name="Riley R."/>
            <person name="Ohm R."/>
            <person name="Sun H."/>
            <person name="Tunlid A."/>
            <person name="Henrissat B."/>
            <person name="Grigoriev I.V."/>
            <person name="Hibbett D.S."/>
            <person name="Martin F."/>
        </authorList>
    </citation>
    <scope>NUCLEOTIDE SEQUENCE [LARGE SCALE GENOMIC DNA]</scope>
    <source>
        <strain evidence="3">LaAM-08-1</strain>
    </source>
</reference>
<name>A0A0C9X5W5_9AGAR</name>
<evidence type="ECO:0000256" key="1">
    <source>
        <dbReference type="SAM" id="Phobius"/>
    </source>
</evidence>
<evidence type="ECO:0000313" key="2">
    <source>
        <dbReference type="EMBL" id="KIJ96708.1"/>
    </source>
</evidence>
<feature type="transmembrane region" description="Helical" evidence="1">
    <location>
        <begin position="21"/>
        <end position="40"/>
    </location>
</feature>
<sequence length="115" mass="13149">MNCRTNVVRHSNHSNWRKKECIFVFGCSFIFHGLALGNHVTTHPAHAIADHALQDFLQWPSRLVFGVVPLESPVLGWENRQIRSVLIILPGRDCGNARCDSRIYDAPRPIRKSYD</sequence>
<proteinExistence type="predicted"/>
<keyword evidence="3" id="KW-1185">Reference proteome</keyword>
<evidence type="ECO:0000313" key="3">
    <source>
        <dbReference type="Proteomes" id="UP000054477"/>
    </source>
</evidence>
<organism evidence="2 3">
    <name type="scientific">Laccaria amethystina LaAM-08-1</name>
    <dbReference type="NCBI Taxonomy" id="1095629"/>
    <lineage>
        <taxon>Eukaryota</taxon>
        <taxon>Fungi</taxon>
        <taxon>Dikarya</taxon>
        <taxon>Basidiomycota</taxon>
        <taxon>Agaricomycotina</taxon>
        <taxon>Agaricomycetes</taxon>
        <taxon>Agaricomycetidae</taxon>
        <taxon>Agaricales</taxon>
        <taxon>Agaricineae</taxon>
        <taxon>Hydnangiaceae</taxon>
        <taxon>Laccaria</taxon>
    </lineage>
</organism>
<accession>A0A0C9X5W5</accession>
<dbReference type="EMBL" id="KN838713">
    <property type="protein sequence ID" value="KIJ96708.1"/>
    <property type="molecule type" value="Genomic_DNA"/>
</dbReference>
<keyword evidence="1" id="KW-0472">Membrane</keyword>
<dbReference type="HOGENOM" id="CLU_2109409_0_0_1"/>
<keyword evidence="1" id="KW-0812">Transmembrane</keyword>
<gene>
    <name evidence="2" type="ORF">K443DRAFT_275152</name>
</gene>
<keyword evidence="1" id="KW-1133">Transmembrane helix</keyword>
<dbReference type="AlphaFoldDB" id="A0A0C9X5W5"/>